<organism evidence="1 2">
    <name type="scientific">Candidatus Woesebacteria bacterium RBG_13_46_13</name>
    <dbReference type="NCBI Taxonomy" id="1802479"/>
    <lineage>
        <taxon>Bacteria</taxon>
        <taxon>Candidatus Woeseibacteriota</taxon>
    </lineage>
</organism>
<protein>
    <submittedName>
        <fullName evidence="1">Uncharacterized protein</fullName>
    </submittedName>
</protein>
<dbReference type="STRING" id="1802479.A2Y68_01880"/>
<evidence type="ECO:0000313" key="1">
    <source>
        <dbReference type="EMBL" id="OGM10168.1"/>
    </source>
</evidence>
<dbReference type="Proteomes" id="UP000176778">
    <property type="component" value="Unassembled WGS sequence"/>
</dbReference>
<sequence length="223" mass="24917">MKIPYISVPDTALVSTTQAHLPVADIVDDLVLYKDGGAALVMESTSLNFGLLSEKEQQAVIAAYAALINSLSFSLQIVIRTQRKDISSYMNYLEAISQKITNTKLAFLMQSYKKFILDSIKKKNVLGKKFYLIIPFSPLELGVTKSLLTTAKRKGPLPFPESYVLKKAKVVLYPRRDHLVRQAGRLGLKLKQLTNLGLMDLFYDVYNTEAPAIKKEEVSSAIK</sequence>
<comment type="caution">
    <text evidence="1">The sequence shown here is derived from an EMBL/GenBank/DDBJ whole genome shotgun (WGS) entry which is preliminary data.</text>
</comment>
<gene>
    <name evidence="1" type="ORF">A2Y68_01880</name>
</gene>
<reference evidence="1 2" key="1">
    <citation type="journal article" date="2016" name="Nat. Commun.">
        <title>Thousands of microbial genomes shed light on interconnected biogeochemical processes in an aquifer system.</title>
        <authorList>
            <person name="Anantharaman K."/>
            <person name="Brown C.T."/>
            <person name="Hug L.A."/>
            <person name="Sharon I."/>
            <person name="Castelle C.J."/>
            <person name="Probst A.J."/>
            <person name="Thomas B.C."/>
            <person name="Singh A."/>
            <person name="Wilkins M.J."/>
            <person name="Karaoz U."/>
            <person name="Brodie E.L."/>
            <person name="Williams K.H."/>
            <person name="Hubbard S.S."/>
            <person name="Banfield J.F."/>
        </authorList>
    </citation>
    <scope>NUCLEOTIDE SEQUENCE [LARGE SCALE GENOMIC DNA]</scope>
</reference>
<dbReference type="AlphaFoldDB" id="A0A1F7X744"/>
<name>A0A1F7X744_9BACT</name>
<evidence type="ECO:0000313" key="2">
    <source>
        <dbReference type="Proteomes" id="UP000176778"/>
    </source>
</evidence>
<proteinExistence type="predicted"/>
<dbReference type="EMBL" id="MGFR01000001">
    <property type="protein sequence ID" value="OGM10168.1"/>
    <property type="molecule type" value="Genomic_DNA"/>
</dbReference>
<accession>A0A1F7X744</accession>